<comment type="caution">
    <text evidence="1">The sequence shown here is derived from an EMBL/GenBank/DDBJ whole genome shotgun (WGS) entry which is preliminary data.</text>
</comment>
<name>A0A4Y8CR73_9HELO</name>
<organism evidence="1 2">
    <name type="scientific">Botryotinia calthae</name>
    <dbReference type="NCBI Taxonomy" id="38488"/>
    <lineage>
        <taxon>Eukaryota</taxon>
        <taxon>Fungi</taxon>
        <taxon>Dikarya</taxon>
        <taxon>Ascomycota</taxon>
        <taxon>Pezizomycotina</taxon>
        <taxon>Leotiomycetes</taxon>
        <taxon>Helotiales</taxon>
        <taxon>Sclerotiniaceae</taxon>
        <taxon>Botryotinia</taxon>
    </lineage>
</organism>
<dbReference type="EMBL" id="PHWZ01000439">
    <property type="protein sequence ID" value="TEY40030.1"/>
    <property type="molecule type" value="Genomic_DNA"/>
</dbReference>
<evidence type="ECO:0000313" key="1">
    <source>
        <dbReference type="EMBL" id="TEY40030.1"/>
    </source>
</evidence>
<proteinExistence type="predicted"/>
<evidence type="ECO:0000313" key="2">
    <source>
        <dbReference type="Proteomes" id="UP000297299"/>
    </source>
</evidence>
<dbReference type="AlphaFoldDB" id="A0A4Y8CR73"/>
<reference evidence="1 2" key="1">
    <citation type="submission" date="2017-11" db="EMBL/GenBank/DDBJ databases">
        <title>Comparative genomics of Botrytis spp.</title>
        <authorList>
            <person name="Valero-Jimenez C.A."/>
            <person name="Tapia P."/>
            <person name="Veloso J."/>
            <person name="Silva-Moreno E."/>
            <person name="Staats M."/>
            <person name="Valdes J.H."/>
            <person name="Van Kan J.A.L."/>
        </authorList>
    </citation>
    <scope>NUCLEOTIDE SEQUENCE [LARGE SCALE GENOMIC DNA]</scope>
    <source>
        <strain evidence="1 2">MUCL2830</strain>
    </source>
</reference>
<sequence length="78" mass="8431">MLGYEVVKWKNSLTENGPPERLQQMEQTACPASSIGRACDSYPLKDVLGQSQGCGFDPRVGLNPLQIASFALFASVGR</sequence>
<protein>
    <submittedName>
        <fullName evidence="1">Uncharacterized protein</fullName>
    </submittedName>
</protein>
<gene>
    <name evidence="1" type="ORF">BOTCAL_0440g00020</name>
</gene>
<dbReference type="Proteomes" id="UP000297299">
    <property type="component" value="Unassembled WGS sequence"/>
</dbReference>
<keyword evidence="2" id="KW-1185">Reference proteome</keyword>
<accession>A0A4Y8CR73</accession>